<gene>
    <name evidence="2" type="ORF">DEX24_13515</name>
</gene>
<comment type="caution">
    <text evidence="2">The sequence shown here is derived from an EMBL/GenBank/DDBJ whole genome shotgun (WGS) entry which is preliminary data.</text>
</comment>
<dbReference type="AlphaFoldDB" id="A0A2U3AIV9"/>
<name>A0A2U3AIV9_9BACL</name>
<accession>A0A2U3AIV9</accession>
<organism evidence="2 3">
    <name type="scientific">Kurthia sibirica</name>
    <dbReference type="NCBI Taxonomy" id="202750"/>
    <lineage>
        <taxon>Bacteria</taxon>
        <taxon>Bacillati</taxon>
        <taxon>Bacillota</taxon>
        <taxon>Bacilli</taxon>
        <taxon>Bacillales</taxon>
        <taxon>Caryophanaceae</taxon>
        <taxon>Kurthia</taxon>
    </lineage>
</organism>
<evidence type="ECO:0000313" key="3">
    <source>
        <dbReference type="Proteomes" id="UP000245938"/>
    </source>
</evidence>
<sequence>MQRKMRRFQNKVNAKYNTPSTNSAVMRQSSDDVDHIQISVDQVSHNYQSEIDVPNNKTTLTLNDDFRNRDKSNNLKNHRFRET</sequence>
<evidence type="ECO:0000313" key="2">
    <source>
        <dbReference type="EMBL" id="PWI24475.1"/>
    </source>
</evidence>
<evidence type="ECO:0000256" key="1">
    <source>
        <dbReference type="SAM" id="MobiDB-lite"/>
    </source>
</evidence>
<feature type="region of interest" description="Disordered" evidence="1">
    <location>
        <begin position="62"/>
        <end position="83"/>
    </location>
</feature>
<keyword evidence="3" id="KW-1185">Reference proteome</keyword>
<feature type="compositionally biased region" description="Basic and acidic residues" evidence="1">
    <location>
        <begin position="64"/>
        <end position="73"/>
    </location>
</feature>
<reference evidence="2 3" key="1">
    <citation type="submission" date="2018-05" db="EMBL/GenBank/DDBJ databases">
        <title>Kurthia sibirica genome sequence.</title>
        <authorList>
            <person name="Maclea K.S."/>
            <person name="Goen A.E."/>
        </authorList>
    </citation>
    <scope>NUCLEOTIDE SEQUENCE [LARGE SCALE GENOMIC DNA]</scope>
    <source>
        <strain evidence="2 3">ATCC 49154</strain>
    </source>
</reference>
<proteinExistence type="predicted"/>
<dbReference type="Proteomes" id="UP000245938">
    <property type="component" value="Unassembled WGS sequence"/>
</dbReference>
<dbReference type="EMBL" id="QFVR01000021">
    <property type="protein sequence ID" value="PWI24475.1"/>
    <property type="molecule type" value="Genomic_DNA"/>
</dbReference>
<protein>
    <submittedName>
        <fullName evidence="2">Uncharacterized protein</fullName>
    </submittedName>
</protein>